<proteinExistence type="predicted"/>
<feature type="transmembrane region" description="Helical" evidence="1">
    <location>
        <begin position="21"/>
        <end position="41"/>
    </location>
</feature>
<protein>
    <submittedName>
        <fullName evidence="2">Uncharacterized protein</fullName>
    </submittedName>
</protein>
<dbReference type="STRING" id="591205.SAMN05421538_10776"/>
<reference evidence="2 3" key="1">
    <citation type="submission" date="2016-10" db="EMBL/GenBank/DDBJ databases">
        <authorList>
            <person name="de Groot N.N."/>
        </authorList>
    </citation>
    <scope>NUCLEOTIDE SEQUENCE [LARGE SCALE GENOMIC DNA]</scope>
    <source>
        <strain evidence="2 3">DSM 22220</strain>
    </source>
</reference>
<accession>A0A1G7DE55</accession>
<evidence type="ECO:0000256" key="1">
    <source>
        <dbReference type="SAM" id="Phobius"/>
    </source>
</evidence>
<keyword evidence="1" id="KW-1133">Transmembrane helix</keyword>
<gene>
    <name evidence="2" type="ORF">SAMN05421538_10776</name>
</gene>
<evidence type="ECO:0000313" key="3">
    <source>
        <dbReference type="Proteomes" id="UP000199344"/>
    </source>
</evidence>
<keyword evidence="3" id="KW-1185">Reference proteome</keyword>
<evidence type="ECO:0000313" key="2">
    <source>
        <dbReference type="EMBL" id="SDE49894.1"/>
    </source>
</evidence>
<dbReference type="Proteomes" id="UP000199344">
    <property type="component" value="Unassembled WGS sequence"/>
</dbReference>
<name>A0A1G7DE55_9RHOB</name>
<keyword evidence="1" id="KW-0812">Transmembrane</keyword>
<keyword evidence="1" id="KW-0472">Membrane</keyword>
<sequence length="70" mass="7193">MRRPRRRAGGRTARPAEIACAAVFIIPGATPFMVAACLVLDGGLSMLQHGPTGCILGTGETRTRAGGKTA</sequence>
<dbReference type="EMBL" id="FNAH01000007">
    <property type="protein sequence ID" value="SDE49894.1"/>
    <property type="molecule type" value="Genomic_DNA"/>
</dbReference>
<organism evidence="2 3">
    <name type="scientific">Paracoccus isoporae</name>
    <dbReference type="NCBI Taxonomy" id="591205"/>
    <lineage>
        <taxon>Bacteria</taxon>
        <taxon>Pseudomonadati</taxon>
        <taxon>Pseudomonadota</taxon>
        <taxon>Alphaproteobacteria</taxon>
        <taxon>Rhodobacterales</taxon>
        <taxon>Paracoccaceae</taxon>
        <taxon>Paracoccus</taxon>
    </lineage>
</organism>
<dbReference type="AlphaFoldDB" id="A0A1G7DE55"/>